<gene>
    <name evidence="7" type="primary">Slitrk2-L</name>
    <name evidence="7" type="ORF">Hamer_G015759</name>
</gene>
<dbReference type="Gene3D" id="3.80.10.10">
    <property type="entry name" value="Ribonuclease Inhibitor"/>
    <property type="match status" value="2"/>
</dbReference>
<dbReference type="SUPFAM" id="SSF52058">
    <property type="entry name" value="L domain-like"/>
    <property type="match status" value="1"/>
</dbReference>
<feature type="domain" description="LRRCT" evidence="6">
    <location>
        <begin position="212"/>
        <end position="264"/>
    </location>
</feature>
<keyword evidence="1" id="KW-0433">Leucine-rich repeat</keyword>
<dbReference type="EMBL" id="JAHLQT010007499">
    <property type="protein sequence ID" value="KAG7174626.1"/>
    <property type="molecule type" value="Genomic_DNA"/>
</dbReference>
<dbReference type="PROSITE" id="PS51257">
    <property type="entry name" value="PROKAR_LIPOPROTEIN"/>
    <property type="match status" value="1"/>
</dbReference>
<comment type="caution">
    <text evidence="7">The sequence shown here is derived from an EMBL/GenBank/DDBJ whole genome shotgun (WGS) entry which is preliminary data.</text>
</comment>
<reference evidence="7" key="1">
    <citation type="journal article" date="2021" name="Sci. Adv.">
        <title>The American lobster genome reveals insights on longevity, neural, and immune adaptations.</title>
        <authorList>
            <person name="Polinski J.M."/>
            <person name="Zimin A.V."/>
            <person name="Clark K.F."/>
            <person name="Kohn A.B."/>
            <person name="Sadowski N."/>
            <person name="Timp W."/>
            <person name="Ptitsyn A."/>
            <person name="Khanna P."/>
            <person name="Romanova D.Y."/>
            <person name="Williams P."/>
            <person name="Greenwood S.J."/>
            <person name="Moroz L.L."/>
            <person name="Walt D.R."/>
            <person name="Bodnar A.G."/>
        </authorList>
    </citation>
    <scope>NUCLEOTIDE SEQUENCE</scope>
    <source>
        <strain evidence="7">GMGI-L3</strain>
    </source>
</reference>
<dbReference type="PANTHER" id="PTHR24364:SF18">
    <property type="entry name" value="LP06937P"/>
    <property type="match status" value="1"/>
</dbReference>
<name>A0A8J5N7J3_HOMAM</name>
<dbReference type="Pfam" id="PF13855">
    <property type="entry name" value="LRR_8"/>
    <property type="match status" value="1"/>
</dbReference>
<keyword evidence="8" id="KW-1185">Reference proteome</keyword>
<keyword evidence="3" id="KW-0677">Repeat</keyword>
<evidence type="ECO:0000256" key="5">
    <source>
        <dbReference type="SAM" id="SignalP"/>
    </source>
</evidence>
<evidence type="ECO:0000313" key="8">
    <source>
        <dbReference type="Proteomes" id="UP000747542"/>
    </source>
</evidence>
<dbReference type="GO" id="GO:0016020">
    <property type="term" value="C:membrane"/>
    <property type="evidence" value="ECO:0007669"/>
    <property type="project" value="TreeGrafter"/>
</dbReference>
<dbReference type="InterPro" id="IPR032675">
    <property type="entry name" value="LRR_dom_sf"/>
</dbReference>
<dbReference type="Proteomes" id="UP000747542">
    <property type="component" value="Unassembled WGS sequence"/>
</dbReference>
<feature type="chain" id="PRO_5035328121" evidence="5">
    <location>
        <begin position="23"/>
        <end position="358"/>
    </location>
</feature>
<dbReference type="InterPro" id="IPR001611">
    <property type="entry name" value="Leu-rich_rpt"/>
</dbReference>
<proteinExistence type="predicted"/>
<dbReference type="InterPro" id="IPR052286">
    <property type="entry name" value="Wnt_signaling_inhibitor"/>
</dbReference>
<evidence type="ECO:0000256" key="3">
    <source>
        <dbReference type="ARBA" id="ARBA00022737"/>
    </source>
</evidence>
<feature type="signal peptide" evidence="5">
    <location>
        <begin position="1"/>
        <end position="22"/>
    </location>
</feature>
<keyword evidence="2 5" id="KW-0732">Signal</keyword>
<dbReference type="PANTHER" id="PTHR24364">
    <property type="entry name" value="LP06937P"/>
    <property type="match status" value="1"/>
</dbReference>
<dbReference type="AlphaFoldDB" id="A0A8J5N7J3"/>
<protein>
    <submittedName>
        <fullName evidence="7">SLIT and NTRK-like protein 2-like</fullName>
    </submittedName>
</protein>
<evidence type="ECO:0000256" key="1">
    <source>
        <dbReference type="ARBA" id="ARBA00022614"/>
    </source>
</evidence>
<keyword evidence="4" id="KW-0472">Membrane</keyword>
<sequence length="358" mass="40048">MVLEKVVVAAALWMLMSIGCCAKVDNTGCPESFKGRCKCGNITSIYSSTNKFTVSCTDSGFTNASMLQDIPENTEILIFTGNNVPELPFNIFNNYLKLLDVLETVDMSNNNIRFIQGKSFHKVYNVKTLILNHNALEITDKKERPRIFSNFESLENLHLTNAFTEDTNASDYLLSLDDIFYESELRLSGKAMTELDSFVKNVSSFEIKLEENPFVCDCRSSNFIHWLNSTPVVVRDWKTFVCRDGYPDSNTGQLLSKVHKLSCPSSGKINNKSNNLHTEKAFHDTANYHGGHHIIGYSSATIGALSFFLVFTSSMLLAVAYFHKQKIKAIVAPCGDFLTRNIGYTGISGDETPREVNV</sequence>
<dbReference type="SMART" id="SM00082">
    <property type="entry name" value="LRRCT"/>
    <property type="match status" value="1"/>
</dbReference>
<evidence type="ECO:0000313" key="7">
    <source>
        <dbReference type="EMBL" id="KAG7174626.1"/>
    </source>
</evidence>
<evidence type="ECO:0000259" key="6">
    <source>
        <dbReference type="SMART" id="SM00082"/>
    </source>
</evidence>
<evidence type="ECO:0000256" key="2">
    <source>
        <dbReference type="ARBA" id="ARBA00022729"/>
    </source>
</evidence>
<organism evidence="7 8">
    <name type="scientific">Homarus americanus</name>
    <name type="common">American lobster</name>
    <dbReference type="NCBI Taxonomy" id="6706"/>
    <lineage>
        <taxon>Eukaryota</taxon>
        <taxon>Metazoa</taxon>
        <taxon>Ecdysozoa</taxon>
        <taxon>Arthropoda</taxon>
        <taxon>Crustacea</taxon>
        <taxon>Multicrustacea</taxon>
        <taxon>Malacostraca</taxon>
        <taxon>Eumalacostraca</taxon>
        <taxon>Eucarida</taxon>
        <taxon>Decapoda</taxon>
        <taxon>Pleocyemata</taxon>
        <taxon>Astacidea</taxon>
        <taxon>Nephropoidea</taxon>
        <taxon>Nephropidae</taxon>
        <taxon>Homarus</taxon>
    </lineage>
</organism>
<keyword evidence="4" id="KW-0812">Transmembrane</keyword>
<dbReference type="InterPro" id="IPR000483">
    <property type="entry name" value="Cys-rich_flank_reg_C"/>
</dbReference>
<feature type="transmembrane region" description="Helical" evidence="4">
    <location>
        <begin position="302"/>
        <end position="322"/>
    </location>
</feature>
<evidence type="ECO:0000256" key="4">
    <source>
        <dbReference type="SAM" id="Phobius"/>
    </source>
</evidence>
<keyword evidence="4" id="KW-1133">Transmembrane helix</keyword>
<accession>A0A8J5N7J3</accession>